<sequence>MRIGGLPSVTYFYHAVVDSPHIPRDLEADSAQSAVITLLGELWPSEQPIAIPSAAIVAALSRIDVTEAATRAALSRMHRKGTLDIIKDGRQTLYRLSDAVITSIPASQVLTMGFGAESRPWNGEWTVVVFSLPETQRDRRQALREWLRWLGFGPVRDGVWISPHANIELVQRALHGLLPSDGLVFRSAHIVGEVRPGDVWPLAEIEQAYRTFIDEFRPYIYSLRGGLVPPAEAMRLWITVLCRWRGFPTLDPDLPAAALPADWPRGEARRVFEAVHDATGPLVSMLMRSVIGEFSKTAAAAVRTLTVDEARALYSPRAATPSAESIDLNAIGPTSPAFLPTA</sequence>
<feature type="domain" description="Transcriptional repressor PaaX-like C-terminal" evidence="2">
    <location>
        <begin position="200"/>
        <end position="278"/>
    </location>
</feature>
<keyword evidence="5" id="KW-1185">Reference proteome</keyword>
<accession>A0ABP7ZQT7</accession>
<gene>
    <name evidence="4" type="ORF">GCM10022287_02860</name>
</gene>
<dbReference type="PANTHER" id="PTHR30319:SF1">
    <property type="entry name" value="TRANSCRIPTIONAL REPRESSOR PAAX"/>
    <property type="match status" value="1"/>
</dbReference>
<dbReference type="EMBL" id="BAABBW010000001">
    <property type="protein sequence ID" value="GAA4168164.1"/>
    <property type="molecule type" value="Genomic_DNA"/>
</dbReference>
<evidence type="ECO:0000259" key="1">
    <source>
        <dbReference type="Pfam" id="PF07848"/>
    </source>
</evidence>
<dbReference type="PANTHER" id="PTHR30319">
    <property type="entry name" value="PHENYLACETIC ACID REGULATOR-RELATED TRANSCRIPTIONAL REPRESSOR"/>
    <property type="match status" value="1"/>
</dbReference>
<protein>
    <recommendedName>
        <fullName evidence="6">PaaX family transcriptional regulator</fullName>
    </recommendedName>
</protein>
<proteinExistence type="predicted"/>
<dbReference type="InterPro" id="IPR013225">
    <property type="entry name" value="PaaX_C"/>
</dbReference>
<evidence type="ECO:0000313" key="4">
    <source>
        <dbReference type="EMBL" id="GAA4168164.1"/>
    </source>
</evidence>
<dbReference type="InterPro" id="IPR048846">
    <property type="entry name" value="PaaX-like_central"/>
</dbReference>
<comment type="caution">
    <text evidence="4">The sequence shown here is derived from an EMBL/GenBank/DDBJ whole genome shotgun (WGS) entry which is preliminary data.</text>
</comment>
<dbReference type="Pfam" id="PF08223">
    <property type="entry name" value="PaaX_C"/>
    <property type="match status" value="1"/>
</dbReference>
<evidence type="ECO:0000259" key="3">
    <source>
        <dbReference type="Pfam" id="PF20803"/>
    </source>
</evidence>
<reference evidence="5" key="1">
    <citation type="journal article" date="2019" name="Int. J. Syst. Evol. Microbiol.">
        <title>The Global Catalogue of Microorganisms (GCM) 10K type strain sequencing project: providing services to taxonomists for standard genome sequencing and annotation.</title>
        <authorList>
            <consortium name="The Broad Institute Genomics Platform"/>
            <consortium name="The Broad Institute Genome Sequencing Center for Infectious Disease"/>
            <person name="Wu L."/>
            <person name="Ma J."/>
        </authorList>
    </citation>
    <scope>NUCLEOTIDE SEQUENCE [LARGE SCALE GENOMIC DNA]</scope>
    <source>
        <strain evidence="5">JCM 17591</strain>
    </source>
</reference>
<feature type="domain" description="Transcriptional repressor PaaX-like N-terminal" evidence="1">
    <location>
        <begin position="30"/>
        <end position="99"/>
    </location>
</feature>
<dbReference type="Proteomes" id="UP001501079">
    <property type="component" value="Unassembled WGS sequence"/>
</dbReference>
<evidence type="ECO:0008006" key="6">
    <source>
        <dbReference type="Google" id="ProtNLM"/>
    </source>
</evidence>
<name>A0ABP7ZQT7_9MICO</name>
<dbReference type="Pfam" id="PF20803">
    <property type="entry name" value="PaaX_M"/>
    <property type="match status" value="1"/>
</dbReference>
<organism evidence="4 5">
    <name type="scientific">Gryllotalpicola koreensis</name>
    <dbReference type="NCBI Taxonomy" id="993086"/>
    <lineage>
        <taxon>Bacteria</taxon>
        <taxon>Bacillati</taxon>
        <taxon>Actinomycetota</taxon>
        <taxon>Actinomycetes</taxon>
        <taxon>Micrococcales</taxon>
        <taxon>Microbacteriaceae</taxon>
        <taxon>Gryllotalpicola</taxon>
    </lineage>
</organism>
<evidence type="ECO:0000259" key="2">
    <source>
        <dbReference type="Pfam" id="PF08223"/>
    </source>
</evidence>
<dbReference type="InterPro" id="IPR012906">
    <property type="entry name" value="PaaX-like_N"/>
</dbReference>
<dbReference type="Gene3D" id="3.30.70.2650">
    <property type="match status" value="1"/>
</dbReference>
<dbReference type="Pfam" id="PF07848">
    <property type="entry name" value="PaaX"/>
    <property type="match status" value="1"/>
</dbReference>
<dbReference type="Gene3D" id="1.10.10.10">
    <property type="entry name" value="Winged helix-like DNA-binding domain superfamily/Winged helix DNA-binding domain"/>
    <property type="match status" value="1"/>
</dbReference>
<feature type="domain" description="Transcriptional repressor PaaX-like central Cas2-like" evidence="3">
    <location>
        <begin position="119"/>
        <end position="180"/>
    </location>
</feature>
<evidence type="ECO:0000313" key="5">
    <source>
        <dbReference type="Proteomes" id="UP001501079"/>
    </source>
</evidence>
<dbReference type="InterPro" id="IPR036388">
    <property type="entry name" value="WH-like_DNA-bd_sf"/>
</dbReference>